<accession>A0A1C9EI00</accession>
<dbReference type="KEGG" id="vg:29078410"/>
<evidence type="ECO:0000313" key="2">
    <source>
        <dbReference type="EMBL" id="AON97408.1"/>
    </source>
</evidence>
<evidence type="ECO:0000256" key="1">
    <source>
        <dbReference type="SAM" id="MobiDB-lite"/>
    </source>
</evidence>
<reference evidence="3" key="1">
    <citation type="submission" date="2016-07" db="EMBL/GenBank/DDBJ databases">
        <authorList>
            <person name="Florea S."/>
            <person name="Webb J.S."/>
            <person name="Jaromczyk J."/>
            <person name="Schardl C.L."/>
        </authorList>
    </citation>
    <scope>NUCLEOTIDE SEQUENCE [LARGE SCALE GENOMIC DNA]</scope>
</reference>
<sequence>MSRTRPPRTCRYCRLPVLWWRNANRDGSICVDVSADDNGTVQKVVTHPAGERPVVWGRRLTGLDLATAVEAGEQLFTLHATTCSARKQRNPKPEGLQIAWPNHNPRR</sequence>
<gene>
    <name evidence="2" type="primary">45</name>
    <name evidence="2" type="ORF">SEA_NYCEIRAE_45</name>
</gene>
<protein>
    <submittedName>
        <fullName evidence="2">Uncharacterized protein</fullName>
    </submittedName>
</protein>
<proteinExistence type="predicted"/>
<organism evidence="2 3">
    <name type="scientific">Gordonia phage Nyceirae</name>
    <dbReference type="NCBI Taxonomy" id="1887651"/>
    <lineage>
        <taxon>Viruses</taxon>
        <taxon>Duplodnaviria</taxon>
        <taxon>Heunggongvirae</taxon>
        <taxon>Uroviricota</taxon>
        <taxon>Caudoviricetes</taxon>
        <taxon>Nyceiraevirus</taxon>
        <taxon>Nyceiraevirus nyceirae</taxon>
    </lineage>
</organism>
<dbReference type="GeneID" id="29078410"/>
<name>A0A1C9EI00_9CAUD</name>
<dbReference type="OrthoDB" id="26397at10239"/>
<dbReference type="EMBL" id="KX557282">
    <property type="protein sequence ID" value="AON97408.1"/>
    <property type="molecule type" value="Genomic_DNA"/>
</dbReference>
<dbReference type="Proteomes" id="UP000201968">
    <property type="component" value="Segment"/>
</dbReference>
<evidence type="ECO:0000313" key="3">
    <source>
        <dbReference type="Proteomes" id="UP000201968"/>
    </source>
</evidence>
<dbReference type="RefSeq" id="YP_009277963.1">
    <property type="nucleotide sequence ID" value="NC_031004.1"/>
</dbReference>
<keyword evidence="3" id="KW-1185">Reference proteome</keyword>
<feature type="region of interest" description="Disordered" evidence="1">
    <location>
        <begin position="86"/>
        <end position="107"/>
    </location>
</feature>